<feature type="chain" id="PRO_5014995606" description="RlpA-like protein double-psi beta-barrel domain-containing protein" evidence="2">
    <location>
        <begin position="20"/>
        <end position="127"/>
    </location>
</feature>
<protein>
    <recommendedName>
        <fullName evidence="3">RlpA-like protein double-psi beta-barrel domain-containing protein</fullName>
    </recommendedName>
</protein>
<evidence type="ECO:0000313" key="5">
    <source>
        <dbReference type="Proteomes" id="UP000235388"/>
    </source>
</evidence>
<dbReference type="InterPro" id="IPR036908">
    <property type="entry name" value="RlpA-like_sf"/>
</dbReference>
<comment type="caution">
    <text evidence="4">The sequence shown here is derived from an EMBL/GenBank/DDBJ whole genome shotgun (WGS) entry which is preliminary data.</text>
</comment>
<evidence type="ECO:0000313" key="4">
    <source>
        <dbReference type="EMBL" id="PLW20311.1"/>
    </source>
</evidence>
<evidence type="ECO:0000259" key="3">
    <source>
        <dbReference type="Pfam" id="PF03330"/>
    </source>
</evidence>
<sequence>MAIILNAFVIMLSVYSCIGAPTSERRNRLERRYSGKATWFIPDTGACGDVNSESDYIVAMNQPQYKGGSPCHKIVSIKNLANGRTVKAKVTDECPECHYGALDLSPAAFKALGNMDDGILPISWHFV</sequence>
<dbReference type="Pfam" id="PF03330">
    <property type="entry name" value="DPBB_1"/>
    <property type="match status" value="1"/>
</dbReference>
<accession>A0A2N5T486</accession>
<dbReference type="EMBL" id="PGCJ01000799">
    <property type="protein sequence ID" value="PLW20311.1"/>
    <property type="molecule type" value="Genomic_DNA"/>
</dbReference>
<dbReference type="OrthoDB" id="623670at2759"/>
<dbReference type="AlphaFoldDB" id="A0A2N5T486"/>
<feature type="signal peptide" evidence="2">
    <location>
        <begin position="1"/>
        <end position="19"/>
    </location>
</feature>
<name>A0A2N5T486_9BASI</name>
<keyword evidence="5" id="KW-1185">Reference proteome</keyword>
<gene>
    <name evidence="4" type="ORF">PCANC_08483</name>
</gene>
<dbReference type="SUPFAM" id="SSF50685">
    <property type="entry name" value="Barwin-like endoglucanases"/>
    <property type="match status" value="1"/>
</dbReference>
<dbReference type="CDD" id="cd22191">
    <property type="entry name" value="DPBB_RlpA_EXP_N-like"/>
    <property type="match status" value="1"/>
</dbReference>
<evidence type="ECO:0000256" key="1">
    <source>
        <dbReference type="ARBA" id="ARBA00022729"/>
    </source>
</evidence>
<dbReference type="Proteomes" id="UP000235388">
    <property type="component" value="Unassembled WGS sequence"/>
</dbReference>
<dbReference type="PANTHER" id="PTHR31836">
    <property type="match status" value="1"/>
</dbReference>
<dbReference type="InterPro" id="IPR051477">
    <property type="entry name" value="Expansin_CellWall"/>
</dbReference>
<feature type="domain" description="RlpA-like protein double-psi beta-barrel" evidence="3">
    <location>
        <begin position="34"/>
        <end position="123"/>
    </location>
</feature>
<keyword evidence="1 2" id="KW-0732">Signal</keyword>
<organism evidence="4 5">
    <name type="scientific">Puccinia coronata f. sp. avenae</name>
    <dbReference type="NCBI Taxonomy" id="200324"/>
    <lineage>
        <taxon>Eukaryota</taxon>
        <taxon>Fungi</taxon>
        <taxon>Dikarya</taxon>
        <taxon>Basidiomycota</taxon>
        <taxon>Pucciniomycotina</taxon>
        <taxon>Pucciniomycetes</taxon>
        <taxon>Pucciniales</taxon>
        <taxon>Pucciniaceae</taxon>
        <taxon>Puccinia</taxon>
    </lineage>
</organism>
<dbReference type="Gene3D" id="2.40.40.10">
    <property type="entry name" value="RlpA-like domain"/>
    <property type="match status" value="1"/>
</dbReference>
<reference evidence="4 5" key="1">
    <citation type="submission" date="2017-11" db="EMBL/GenBank/DDBJ databases">
        <title>De novo assembly and phasing of dikaryotic genomes from two isolates of Puccinia coronata f. sp. avenae, the causal agent of oat crown rust.</title>
        <authorList>
            <person name="Miller M.E."/>
            <person name="Zhang Y."/>
            <person name="Omidvar V."/>
            <person name="Sperschneider J."/>
            <person name="Schwessinger B."/>
            <person name="Raley C."/>
            <person name="Palmer J.M."/>
            <person name="Garnica D."/>
            <person name="Upadhyaya N."/>
            <person name="Rathjen J."/>
            <person name="Taylor J.M."/>
            <person name="Park R.F."/>
            <person name="Dodds P.N."/>
            <person name="Hirsch C.D."/>
            <person name="Kianian S.F."/>
            <person name="Figueroa M."/>
        </authorList>
    </citation>
    <scope>NUCLEOTIDE SEQUENCE [LARGE SCALE GENOMIC DNA]</scope>
    <source>
        <strain evidence="4">12NC29</strain>
    </source>
</reference>
<proteinExistence type="predicted"/>
<dbReference type="STRING" id="200324.A0A2N5T486"/>
<dbReference type="PANTHER" id="PTHR31836:SF25">
    <property type="entry name" value="RLPA-LIKE PROTEIN DOUBLE-PSI BETA-BARREL DOMAIN-CONTAINING PROTEIN"/>
    <property type="match status" value="1"/>
</dbReference>
<evidence type="ECO:0000256" key="2">
    <source>
        <dbReference type="SAM" id="SignalP"/>
    </source>
</evidence>
<dbReference type="InterPro" id="IPR009009">
    <property type="entry name" value="RlpA-like_DPBB"/>
</dbReference>